<dbReference type="InterPro" id="IPR001807">
    <property type="entry name" value="ClC"/>
</dbReference>
<feature type="transmembrane region" description="Helical" evidence="6">
    <location>
        <begin position="80"/>
        <end position="102"/>
    </location>
</feature>
<dbReference type="Gene3D" id="1.10.3080.10">
    <property type="entry name" value="Clc chloride channel"/>
    <property type="match status" value="1"/>
</dbReference>
<evidence type="ECO:0000256" key="2">
    <source>
        <dbReference type="ARBA" id="ARBA00022692"/>
    </source>
</evidence>
<dbReference type="InterPro" id="IPR050368">
    <property type="entry name" value="ClC-type_chloride_channel"/>
</dbReference>
<dbReference type="EMBL" id="PQWO01000001">
    <property type="protein sequence ID" value="PZD75074.1"/>
    <property type="molecule type" value="Genomic_DNA"/>
</dbReference>
<dbReference type="PANTHER" id="PTHR43427:SF12">
    <property type="entry name" value="CHLORIDE TRANSPORTER"/>
    <property type="match status" value="1"/>
</dbReference>
<comment type="subcellular location">
    <subcellularLocation>
        <location evidence="1">Membrane</location>
        <topology evidence="1">Multi-pass membrane protein</topology>
    </subcellularLocation>
</comment>
<feature type="transmembrane region" description="Helical" evidence="6">
    <location>
        <begin position="30"/>
        <end position="51"/>
    </location>
</feature>
<name>A0A2W1K0K1_9CYAN</name>
<reference evidence="7 8" key="1">
    <citation type="journal article" date="2018" name="Sci. Rep.">
        <title>A novel species of the marine cyanobacterium Acaryochloris with a unique pigment content and lifestyle.</title>
        <authorList>
            <person name="Partensky F."/>
            <person name="Six C."/>
            <person name="Ratin M."/>
            <person name="Garczarek L."/>
            <person name="Vaulot D."/>
            <person name="Probert I."/>
            <person name="Calteau A."/>
            <person name="Gourvil P."/>
            <person name="Marie D."/>
            <person name="Grebert T."/>
            <person name="Bouchier C."/>
            <person name="Le Panse S."/>
            <person name="Gachenot M."/>
            <person name="Rodriguez F."/>
            <person name="Garrido J.L."/>
        </authorList>
    </citation>
    <scope>NUCLEOTIDE SEQUENCE [LARGE SCALE GENOMIC DNA]</scope>
    <source>
        <strain evidence="7 8">RCC1774</strain>
    </source>
</reference>
<feature type="transmembrane region" description="Helical" evidence="6">
    <location>
        <begin position="284"/>
        <end position="306"/>
    </location>
</feature>
<dbReference type="Pfam" id="PF00654">
    <property type="entry name" value="Voltage_CLC"/>
    <property type="match status" value="1"/>
</dbReference>
<accession>A0A2W1K0K1</accession>
<dbReference type="Proteomes" id="UP000248857">
    <property type="component" value="Unassembled WGS sequence"/>
</dbReference>
<keyword evidence="2 6" id="KW-0812">Transmembrane</keyword>
<organism evidence="7 8">
    <name type="scientific">Acaryochloris thomasi RCC1774</name>
    <dbReference type="NCBI Taxonomy" id="1764569"/>
    <lineage>
        <taxon>Bacteria</taxon>
        <taxon>Bacillati</taxon>
        <taxon>Cyanobacteriota</taxon>
        <taxon>Cyanophyceae</taxon>
        <taxon>Acaryochloridales</taxon>
        <taxon>Acaryochloridaceae</taxon>
        <taxon>Acaryochloris</taxon>
        <taxon>Acaryochloris thomasi</taxon>
    </lineage>
</organism>
<dbReference type="GO" id="GO:0016020">
    <property type="term" value="C:membrane"/>
    <property type="evidence" value="ECO:0007669"/>
    <property type="project" value="UniProtKB-SubCell"/>
</dbReference>
<dbReference type="CDD" id="cd00400">
    <property type="entry name" value="Voltage_gated_ClC"/>
    <property type="match status" value="1"/>
</dbReference>
<dbReference type="PANTHER" id="PTHR43427">
    <property type="entry name" value="CHLORIDE CHANNEL PROTEIN CLC-E"/>
    <property type="match status" value="1"/>
</dbReference>
<evidence type="ECO:0000256" key="5">
    <source>
        <dbReference type="SAM" id="MobiDB-lite"/>
    </source>
</evidence>
<gene>
    <name evidence="7" type="primary">eriC</name>
    <name evidence="7" type="ORF">C1752_00519</name>
</gene>
<feature type="transmembrane region" description="Helical" evidence="6">
    <location>
        <begin position="312"/>
        <end position="333"/>
    </location>
</feature>
<feature type="transmembrane region" description="Helical" evidence="6">
    <location>
        <begin position="398"/>
        <end position="423"/>
    </location>
</feature>
<evidence type="ECO:0000256" key="1">
    <source>
        <dbReference type="ARBA" id="ARBA00004141"/>
    </source>
</evidence>
<comment type="caution">
    <text evidence="7">The sequence shown here is derived from an EMBL/GenBank/DDBJ whole genome shotgun (WGS) entry which is preliminary data.</text>
</comment>
<evidence type="ECO:0000256" key="3">
    <source>
        <dbReference type="ARBA" id="ARBA00022989"/>
    </source>
</evidence>
<dbReference type="OrthoDB" id="9767361at2"/>
<evidence type="ECO:0000313" key="7">
    <source>
        <dbReference type="EMBL" id="PZD75074.1"/>
    </source>
</evidence>
<protein>
    <submittedName>
        <fullName evidence="7">Chloride/fluoride channel protein</fullName>
    </submittedName>
</protein>
<proteinExistence type="predicted"/>
<evidence type="ECO:0000256" key="4">
    <source>
        <dbReference type="ARBA" id="ARBA00023136"/>
    </source>
</evidence>
<dbReference type="SUPFAM" id="SSF81340">
    <property type="entry name" value="Clc chloride channel"/>
    <property type="match status" value="1"/>
</dbReference>
<dbReference type="AlphaFoldDB" id="A0A2W1K0K1"/>
<dbReference type="PRINTS" id="PR00762">
    <property type="entry name" value="CLCHANNEL"/>
</dbReference>
<dbReference type="InterPro" id="IPR014743">
    <property type="entry name" value="Cl-channel_core"/>
</dbReference>
<feature type="transmembrane region" description="Helical" evidence="6">
    <location>
        <begin position="251"/>
        <end position="272"/>
    </location>
</feature>
<feature type="transmembrane region" description="Helical" evidence="6">
    <location>
        <begin position="170"/>
        <end position="193"/>
    </location>
</feature>
<keyword evidence="8" id="KW-1185">Reference proteome</keyword>
<feature type="region of interest" description="Disordered" evidence="5">
    <location>
        <begin position="1"/>
        <end position="21"/>
    </location>
</feature>
<feature type="transmembrane region" description="Helical" evidence="6">
    <location>
        <begin position="205"/>
        <end position="231"/>
    </location>
</feature>
<evidence type="ECO:0000256" key="6">
    <source>
        <dbReference type="SAM" id="Phobius"/>
    </source>
</evidence>
<evidence type="ECO:0000313" key="8">
    <source>
        <dbReference type="Proteomes" id="UP000248857"/>
    </source>
</evidence>
<dbReference type="GO" id="GO:0015108">
    <property type="term" value="F:chloride transmembrane transporter activity"/>
    <property type="evidence" value="ECO:0007669"/>
    <property type="project" value="InterPro"/>
</dbReference>
<dbReference type="RefSeq" id="WP_110984484.1">
    <property type="nucleotide sequence ID" value="NZ_CAWNWM010000001.1"/>
</dbReference>
<keyword evidence="4 6" id="KW-0472">Membrane</keyword>
<feature type="transmembrane region" description="Helical" evidence="6">
    <location>
        <begin position="345"/>
        <end position="369"/>
    </location>
</feature>
<sequence length="473" mass="50142">MLQVPESDQAETEKEAQSSDQPRQLTYTQLVLCAALIGAVGGLVATIYYFVLEFMMHGMWHTTPDFLEPYFPSWLPTQNYVWIATTVGGFCVGLVLYFMGLPGEMAQVVDNIHSPGKIDVRKTPAMIIASLVAITSGGSAGPEAPLVQVNGSFGSWLGEKLKLSGESVRVLTFCGMSAALGAFFGAPIGAALFALEIPHRKGLEYYEAIAPAIVSAILSFAVFRINTGITIGGFYHFETVPALTPMNLFEGLVLGVIGAGIAVMFIGVFRLIGQLLEPLEHYRIALATLGGLSIGLIAFAFPQTLFFSEEQIHTVIETGATLGISFLLMIAVAKMFAISFTLHSGFLGGFIFPLFFIGANVGLAISLAVPQVHPTVGMVCLMAAVNVAVTKTPVSSSIILSVLSGTAMLPVIVIASFTSFLLTSKVTMIGTQRSRSTESLVISAMSAQPDLVASLQQVAGPPPPALRLNEPLS</sequence>
<keyword evidence="3 6" id="KW-1133">Transmembrane helix</keyword>